<dbReference type="EMBL" id="JACIDN010000010">
    <property type="protein sequence ID" value="MBB3905133.1"/>
    <property type="molecule type" value="Genomic_DNA"/>
</dbReference>
<dbReference type="Gene3D" id="1.10.890.40">
    <property type="match status" value="1"/>
</dbReference>
<feature type="domain" description="Rap1a immunity protein" evidence="2">
    <location>
        <begin position="32"/>
        <end position="113"/>
    </location>
</feature>
<feature type="signal peptide" evidence="1">
    <location>
        <begin position="1"/>
        <end position="23"/>
    </location>
</feature>
<reference evidence="3" key="1">
    <citation type="journal article" date="2014" name="Int. J. Syst. Evol. Microbiol.">
        <title>Complete genome of a new Firmicutes species belonging to the dominant human colonic microbiota ('Ruminococcus bicirculans') reveals two chromosomes and a selective capacity to utilize plant glucans.</title>
        <authorList>
            <consortium name="NISC Comparative Sequencing Program"/>
            <person name="Wegmann U."/>
            <person name="Louis P."/>
            <person name="Goesmann A."/>
            <person name="Henrissat B."/>
            <person name="Duncan S.H."/>
            <person name="Flint H.J."/>
        </authorList>
    </citation>
    <scope>NUCLEOTIDE SEQUENCE</scope>
    <source>
        <strain evidence="3">NBRC 107710</strain>
    </source>
</reference>
<dbReference type="AlphaFoldDB" id="A0A7W6F947"/>
<dbReference type="Proteomes" id="UP000517759">
    <property type="component" value="Unassembled WGS sequence"/>
</dbReference>
<evidence type="ECO:0000313" key="6">
    <source>
        <dbReference type="Proteomes" id="UP001156881"/>
    </source>
</evidence>
<organism evidence="4 5">
    <name type="scientific">Methylobacterium brachythecii</name>
    <dbReference type="NCBI Taxonomy" id="1176177"/>
    <lineage>
        <taxon>Bacteria</taxon>
        <taxon>Pseudomonadati</taxon>
        <taxon>Pseudomonadota</taxon>
        <taxon>Alphaproteobacteria</taxon>
        <taxon>Hyphomicrobiales</taxon>
        <taxon>Methylobacteriaceae</taxon>
        <taxon>Methylobacterium</taxon>
    </lineage>
</organism>
<evidence type="ECO:0000313" key="4">
    <source>
        <dbReference type="EMBL" id="MBB3905133.1"/>
    </source>
</evidence>
<evidence type="ECO:0000259" key="2">
    <source>
        <dbReference type="Pfam" id="PF18602"/>
    </source>
</evidence>
<reference evidence="3" key="4">
    <citation type="submission" date="2023-01" db="EMBL/GenBank/DDBJ databases">
        <title>Draft genome sequence of Methylobacterium brachythecii strain NBRC 107710.</title>
        <authorList>
            <person name="Sun Q."/>
            <person name="Mori K."/>
        </authorList>
    </citation>
    <scope>NUCLEOTIDE SEQUENCE</scope>
    <source>
        <strain evidence="3">NBRC 107710</strain>
    </source>
</reference>
<comment type="caution">
    <text evidence="4">The sequence shown here is derived from an EMBL/GenBank/DDBJ whole genome shotgun (WGS) entry which is preliminary data.</text>
</comment>
<evidence type="ECO:0000256" key="1">
    <source>
        <dbReference type="SAM" id="SignalP"/>
    </source>
</evidence>
<sequence length="116" mass="11776">MPRWAQITLTLVLFAASSSRAPAQGTVFFTGNEVHDGCVKEPDAVTPYVIGVIDGLGAAAAAGKFTSTACIPAEITGGQLGETVCRYLLANPGERHKPGGGLVNTALSAAYPCGGK</sequence>
<evidence type="ECO:0000313" key="3">
    <source>
        <dbReference type="EMBL" id="GLS44359.1"/>
    </source>
</evidence>
<dbReference type="InterPro" id="IPR041238">
    <property type="entry name" value="Rap1a"/>
</dbReference>
<keyword evidence="1" id="KW-0732">Signal</keyword>
<dbReference type="RefSeq" id="WP_183511302.1">
    <property type="nucleotide sequence ID" value="NZ_BSPG01000011.1"/>
</dbReference>
<reference evidence="4 5" key="3">
    <citation type="submission" date="2020-08" db="EMBL/GenBank/DDBJ databases">
        <title>Genomic Encyclopedia of Type Strains, Phase IV (KMG-IV): sequencing the most valuable type-strain genomes for metagenomic binning, comparative biology and taxonomic classification.</title>
        <authorList>
            <person name="Goeker M."/>
        </authorList>
    </citation>
    <scope>NUCLEOTIDE SEQUENCE [LARGE SCALE GENOMIC DNA]</scope>
    <source>
        <strain evidence="4 5">DSM 24105</strain>
    </source>
</reference>
<dbReference type="EMBL" id="BSPG01000011">
    <property type="protein sequence ID" value="GLS44359.1"/>
    <property type="molecule type" value="Genomic_DNA"/>
</dbReference>
<gene>
    <name evidence="3" type="ORF">GCM10007884_23470</name>
    <name evidence="4" type="ORF">GGR33_004661</name>
</gene>
<accession>A0A7W6F947</accession>
<proteinExistence type="predicted"/>
<keyword evidence="6" id="KW-1185">Reference proteome</keyword>
<feature type="chain" id="PRO_5031130709" description="Rap1a immunity protein domain-containing protein" evidence="1">
    <location>
        <begin position="24"/>
        <end position="116"/>
    </location>
</feature>
<dbReference type="Pfam" id="PF18602">
    <property type="entry name" value="Rap1a"/>
    <property type="match status" value="1"/>
</dbReference>
<reference evidence="6" key="2">
    <citation type="journal article" date="2019" name="Int. J. Syst. Evol. Microbiol.">
        <title>The Global Catalogue of Microorganisms (GCM) 10K type strain sequencing project: providing services to taxonomists for standard genome sequencing and annotation.</title>
        <authorList>
            <consortium name="The Broad Institute Genomics Platform"/>
            <consortium name="The Broad Institute Genome Sequencing Center for Infectious Disease"/>
            <person name="Wu L."/>
            <person name="Ma J."/>
        </authorList>
    </citation>
    <scope>NUCLEOTIDE SEQUENCE [LARGE SCALE GENOMIC DNA]</scope>
    <source>
        <strain evidence="6">NBRC 107710</strain>
    </source>
</reference>
<protein>
    <recommendedName>
        <fullName evidence="2">Rap1a immunity protein domain-containing protein</fullName>
    </recommendedName>
</protein>
<dbReference type="Proteomes" id="UP001156881">
    <property type="component" value="Unassembled WGS sequence"/>
</dbReference>
<name>A0A7W6F947_9HYPH</name>
<evidence type="ECO:0000313" key="5">
    <source>
        <dbReference type="Proteomes" id="UP000517759"/>
    </source>
</evidence>